<evidence type="ECO:0000256" key="1">
    <source>
        <dbReference type="PROSITE-ProRule" id="PRU00409"/>
    </source>
</evidence>
<dbReference type="RefSeq" id="XP_056747488.1">
    <property type="nucleotide sequence ID" value="XM_056902201.1"/>
</dbReference>
<dbReference type="Proteomes" id="UP001213799">
    <property type="component" value="Unassembled WGS sequence"/>
</dbReference>
<dbReference type="InterPro" id="IPR011761">
    <property type="entry name" value="ATP-grasp"/>
</dbReference>
<dbReference type="GO" id="GO:0005524">
    <property type="term" value="F:ATP binding"/>
    <property type="evidence" value="ECO:0007669"/>
    <property type="project" value="UniProtKB-UniRule"/>
</dbReference>
<dbReference type="Gene3D" id="3.30.470.20">
    <property type="entry name" value="ATP-grasp fold, B domain"/>
    <property type="match status" value="1"/>
</dbReference>
<dbReference type="InterPro" id="IPR003806">
    <property type="entry name" value="ATP-grasp_PylC-type"/>
</dbReference>
<dbReference type="SUPFAM" id="SSF56059">
    <property type="entry name" value="Glutathione synthetase ATP-binding domain-like"/>
    <property type="match status" value="1"/>
</dbReference>
<dbReference type="PROSITE" id="PS50975">
    <property type="entry name" value="ATP_GRASP"/>
    <property type="match status" value="1"/>
</dbReference>
<reference evidence="3" key="1">
    <citation type="journal article" date="2023" name="IMA Fungus">
        <title>Comparative genomic study of the Penicillium genus elucidates a diverse pangenome and 15 lateral gene transfer events.</title>
        <authorList>
            <person name="Petersen C."/>
            <person name="Sorensen T."/>
            <person name="Nielsen M.R."/>
            <person name="Sondergaard T.E."/>
            <person name="Sorensen J.L."/>
            <person name="Fitzpatrick D.A."/>
            <person name="Frisvad J.C."/>
            <person name="Nielsen K.L."/>
        </authorList>
    </citation>
    <scope>NUCLEOTIDE SEQUENCE</scope>
    <source>
        <strain evidence="3">IBT 12815</strain>
    </source>
</reference>
<dbReference type="Pfam" id="PF02655">
    <property type="entry name" value="ATP-grasp_3"/>
    <property type="match status" value="1"/>
</dbReference>
<dbReference type="InterPro" id="IPR053269">
    <property type="entry name" value="Asp-Met_ligase"/>
</dbReference>
<dbReference type="GO" id="GO:0046872">
    <property type="term" value="F:metal ion binding"/>
    <property type="evidence" value="ECO:0007669"/>
    <property type="project" value="InterPro"/>
</dbReference>
<accession>A0AAD6DL77</accession>
<keyword evidence="4" id="KW-1185">Reference proteome</keyword>
<name>A0AAD6DL77_9EURO</name>
<feature type="domain" description="ATP-grasp" evidence="2">
    <location>
        <begin position="175"/>
        <end position="399"/>
    </location>
</feature>
<organism evidence="3 4">
    <name type="scientific">Penicillium hordei</name>
    <dbReference type="NCBI Taxonomy" id="40994"/>
    <lineage>
        <taxon>Eukaryota</taxon>
        <taxon>Fungi</taxon>
        <taxon>Dikarya</taxon>
        <taxon>Ascomycota</taxon>
        <taxon>Pezizomycotina</taxon>
        <taxon>Eurotiomycetes</taxon>
        <taxon>Eurotiomycetidae</taxon>
        <taxon>Eurotiales</taxon>
        <taxon>Aspergillaceae</taxon>
        <taxon>Penicillium</taxon>
    </lineage>
</organism>
<dbReference type="AlphaFoldDB" id="A0AAD6DL77"/>
<dbReference type="PANTHER" id="PTHR37018:SF1">
    <property type="entry name" value="CULTURE SPECIFIC PROTEIN, PUTATIVE (AFU_ORTHOLOGUE AFUA_2G00130)-RELATED"/>
    <property type="match status" value="1"/>
</dbReference>
<evidence type="ECO:0000259" key="2">
    <source>
        <dbReference type="PROSITE" id="PS50975"/>
    </source>
</evidence>
<comment type="caution">
    <text evidence="3">The sequence shown here is derived from an EMBL/GenBank/DDBJ whole genome shotgun (WGS) entry which is preliminary data.</text>
</comment>
<sequence length="462" mass="51364">MDPAVPIKLDYTLRDLYSDNNEDDLNMVLIYYPLQFGYNHEKSSTKFSYGYTLQDGDEKAASSFQNAANMVPQRYAFSAGKMPLVILDFDSKNNRKEANHKTCQIIDKLPAHHVDIHRTFAQLMSDQQPNLTFASSPESIYLDAGGQIAVLLPIDCLSHLPHLVQPEIHYEILSKRGLAISGLATPPSQVIDTCLIDSGDPILLKQEVTRIVDSIGQRQLPFMVKLPQSVSGMGTFAITTEAERDQVKNILTAQLGAMLQQLNKCNQHLYPCSLVLQDFINGPVVALSLFVTKKGQPRFIACCKQIFDDQGHWIGGLISYRQQTGLCERFAATMEKAAAFLHSKGYHGPAGVDIITDERSGKQLIVDLNVRVTGTFHLGPLTGHFTQRRLFEAAMTMVDFSCSRDEFEKKFADEIRNGSLIVSGWVYGESSRLSHAAITIGAGDSHDLEEFLERIRAAGLHK</sequence>
<gene>
    <name evidence="3" type="ORF">N7537_011147</name>
</gene>
<keyword evidence="1" id="KW-0067">ATP-binding</keyword>
<keyword evidence="1" id="KW-0547">Nucleotide-binding</keyword>
<dbReference type="PANTHER" id="PTHR37018">
    <property type="entry name" value="CULTURE SPECIFIC PROTEIN, PUTATIVE (AFU_ORTHOLOGUE AFUA_2G00130)-RELATED"/>
    <property type="match status" value="1"/>
</dbReference>
<protein>
    <recommendedName>
        <fullName evidence="2">ATP-grasp domain-containing protein</fullName>
    </recommendedName>
</protein>
<evidence type="ECO:0000313" key="3">
    <source>
        <dbReference type="EMBL" id="KAJ5588469.1"/>
    </source>
</evidence>
<reference evidence="3" key="2">
    <citation type="submission" date="2023-01" db="EMBL/GenBank/DDBJ databases">
        <authorList>
            <person name="Petersen C."/>
        </authorList>
    </citation>
    <scope>NUCLEOTIDE SEQUENCE</scope>
    <source>
        <strain evidence="3">IBT 12815</strain>
    </source>
</reference>
<dbReference type="GeneID" id="81592443"/>
<proteinExistence type="predicted"/>
<dbReference type="EMBL" id="JAQJAE010000006">
    <property type="protein sequence ID" value="KAJ5588469.1"/>
    <property type="molecule type" value="Genomic_DNA"/>
</dbReference>
<evidence type="ECO:0000313" key="4">
    <source>
        <dbReference type="Proteomes" id="UP001213799"/>
    </source>
</evidence>